<accession>A0A859CVB9</accession>
<protein>
    <submittedName>
        <fullName evidence="1">Uncharacterized protein</fullName>
    </submittedName>
</protein>
<dbReference type="Proteomes" id="UP000509371">
    <property type="component" value="Chromosome"/>
</dbReference>
<gene>
    <name evidence="1" type="ORF">MP3633_1678</name>
</gene>
<sequence length="80" mass="8929">MYQKLLIAIDPEDDGEAKFALATAISMLPKGGELHLASIYSPGDSGFFRTLPPSPRSRRRPRLRSHLICLCTNNYLLILT</sequence>
<reference evidence="1 2" key="1">
    <citation type="submission" date="2020-06" db="EMBL/GenBank/DDBJ databases">
        <authorList>
            <person name="Voronona O.L."/>
            <person name="Aksenova E.I."/>
            <person name="Kunda M.S."/>
            <person name="Semenov A.N."/>
            <person name="Ryzhova N."/>
        </authorList>
    </citation>
    <scope>NUCLEOTIDE SEQUENCE [LARGE SCALE GENOMIC DNA]</scope>
    <source>
        <strain evidence="1 2">MPKMM3633</strain>
    </source>
</reference>
<proteinExistence type="predicted"/>
<evidence type="ECO:0000313" key="2">
    <source>
        <dbReference type="Proteomes" id="UP000509371"/>
    </source>
</evidence>
<dbReference type="AlphaFoldDB" id="A0A859CVB9"/>
<name>A0A859CVB9_9GAMM</name>
<dbReference type="EMBL" id="CP054301">
    <property type="protein sequence ID" value="QKK80407.1"/>
    <property type="molecule type" value="Genomic_DNA"/>
</dbReference>
<evidence type="ECO:0000313" key="1">
    <source>
        <dbReference type="EMBL" id="QKK80407.1"/>
    </source>
</evidence>
<organism evidence="1 2">
    <name type="scientific">Marinomonas primoryensis</name>
    <dbReference type="NCBI Taxonomy" id="178399"/>
    <lineage>
        <taxon>Bacteria</taxon>
        <taxon>Pseudomonadati</taxon>
        <taxon>Pseudomonadota</taxon>
        <taxon>Gammaproteobacteria</taxon>
        <taxon>Oceanospirillales</taxon>
        <taxon>Oceanospirillaceae</taxon>
        <taxon>Marinomonas</taxon>
    </lineage>
</organism>
<dbReference type="KEGG" id="mpri:MP3633_1678"/>